<dbReference type="EMBL" id="JABCKI010005757">
    <property type="protein sequence ID" value="KAG5638538.1"/>
    <property type="molecule type" value="Genomic_DNA"/>
</dbReference>
<proteinExistence type="predicted"/>
<accession>A0A9P7FY83</accession>
<gene>
    <name evidence="1" type="ORF">H0H81_012038</name>
</gene>
<organism evidence="1 2">
    <name type="scientific">Sphagnurus paluster</name>
    <dbReference type="NCBI Taxonomy" id="117069"/>
    <lineage>
        <taxon>Eukaryota</taxon>
        <taxon>Fungi</taxon>
        <taxon>Dikarya</taxon>
        <taxon>Basidiomycota</taxon>
        <taxon>Agaricomycotina</taxon>
        <taxon>Agaricomycetes</taxon>
        <taxon>Agaricomycetidae</taxon>
        <taxon>Agaricales</taxon>
        <taxon>Tricholomatineae</taxon>
        <taxon>Lyophyllaceae</taxon>
        <taxon>Sphagnurus</taxon>
    </lineage>
</organism>
<protein>
    <submittedName>
        <fullName evidence="1">Uncharacterized protein</fullName>
    </submittedName>
</protein>
<reference evidence="1" key="2">
    <citation type="submission" date="2021-10" db="EMBL/GenBank/DDBJ databases">
        <title>Phylogenomics reveals ancestral predisposition of the termite-cultivated fungus Termitomyces towards a domesticated lifestyle.</title>
        <authorList>
            <person name="Auxier B."/>
            <person name="Grum-Grzhimaylo A."/>
            <person name="Cardenas M.E."/>
            <person name="Lodge J.D."/>
            <person name="Laessoe T."/>
            <person name="Pedersen O."/>
            <person name="Smith M.E."/>
            <person name="Kuyper T.W."/>
            <person name="Franco-Molano E.A."/>
            <person name="Baroni T.J."/>
            <person name="Aanen D.K."/>
        </authorList>
    </citation>
    <scope>NUCLEOTIDE SEQUENCE</scope>
    <source>
        <strain evidence="1">D49</strain>
    </source>
</reference>
<dbReference type="OrthoDB" id="434783at2759"/>
<comment type="caution">
    <text evidence="1">The sequence shown here is derived from an EMBL/GenBank/DDBJ whole genome shotgun (WGS) entry which is preliminary data.</text>
</comment>
<reference evidence="1" key="1">
    <citation type="submission" date="2021-02" db="EMBL/GenBank/DDBJ databases">
        <authorList>
            <person name="Nieuwenhuis M."/>
            <person name="Van De Peppel L.J.J."/>
        </authorList>
    </citation>
    <scope>NUCLEOTIDE SEQUENCE</scope>
    <source>
        <strain evidence="1">D49</strain>
    </source>
</reference>
<sequence>MMLEFLRPFVTAGYWVRRYLFIFRILDFPTDTNVEKVPSVYGPDAFFNLPLCEGSTSTSHSSGPSPPYAEIIHFSHRLTLTVPLVTSAAALLTTAYTEALQTCETFPFSAYTQPVDRATADALGSSGPTLQNILEFHFQERIHKPPQCNPDVNIIYEDQIESDSEVHSPLNGSSKYDEDWFRLVNCYDARAAPSPLRGTVYRPGSLAGTWKDAAVGPLGDEDFLRAWLPSGVYIQSLEDAIEVIDPGANLSTRYDTFIPGSEGPYFRAKIERSWISDTLPSSIGNYTGNTSNDETLYIDDDDDQKSSGICDILLTGETSREHGNAWGHFTLIGRVRPWDGFIVLLRSSQDHGDISEWLFKGYLHDQNLVGRWRELFTPVNSIGFEGAFVLNKNE</sequence>
<evidence type="ECO:0000313" key="1">
    <source>
        <dbReference type="EMBL" id="KAG5638538.1"/>
    </source>
</evidence>
<dbReference type="AlphaFoldDB" id="A0A9P7FY83"/>
<dbReference type="Proteomes" id="UP000717328">
    <property type="component" value="Unassembled WGS sequence"/>
</dbReference>
<evidence type="ECO:0000313" key="2">
    <source>
        <dbReference type="Proteomes" id="UP000717328"/>
    </source>
</evidence>
<name>A0A9P7FY83_9AGAR</name>
<keyword evidence="2" id="KW-1185">Reference proteome</keyword>